<accession>A0A1H9EUH9</accession>
<dbReference type="Pfam" id="PF10604">
    <property type="entry name" value="Polyketide_cyc2"/>
    <property type="match status" value="1"/>
</dbReference>
<dbReference type="InterPro" id="IPR023393">
    <property type="entry name" value="START-like_dom_sf"/>
</dbReference>
<dbReference type="RefSeq" id="WP_090208194.1">
    <property type="nucleotide sequence ID" value="NZ_FOFO01000023.1"/>
</dbReference>
<dbReference type="AlphaFoldDB" id="A0A1H9EUH9"/>
<sequence length="154" mass="17915">MVKAQTRTLIKRPLEQVFRFVVEDFVTNYPRWSPEVKSLRVLTRGPLQVGWTGHQVRVDQGRRTESDFRVIALEPGRQVTFRGVNDPYRIDYQFEPRDQHTELHFSFEMGKLSLPLRPFEKLIRLAVQEGTERTVRNLKGLVEAEIEPPSPSAA</sequence>
<evidence type="ECO:0000313" key="1">
    <source>
        <dbReference type="EMBL" id="SEQ29292.1"/>
    </source>
</evidence>
<reference evidence="1 2" key="1">
    <citation type="submission" date="2016-10" db="EMBL/GenBank/DDBJ databases">
        <authorList>
            <person name="de Groot N.N."/>
        </authorList>
    </citation>
    <scope>NUCLEOTIDE SEQUENCE [LARGE SCALE GENOMIC DNA]</scope>
    <source>
        <strain evidence="1 2">B7-7</strain>
    </source>
</reference>
<dbReference type="SUPFAM" id="SSF55961">
    <property type="entry name" value="Bet v1-like"/>
    <property type="match status" value="1"/>
</dbReference>
<protein>
    <submittedName>
        <fullName evidence="1">Polyketide cyclase / dehydrase and lipid transport</fullName>
    </submittedName>
</protein>
<dbReference type="OrthoDB" id="953281at2"/>
<organism evidence="1 2">
    <name type="scientific">Ectothiorhodospira magna</name>
    <dbReference type="NCBI Taxonomy" id="867345"/>
    <lineage>
        <taxon>Bacteria</taxon>
        <taxon>Pseudomonadati</taxon>
        <taxon>Pseudomonadota</taxon>
        <taxon>Gammaproteobacteria</taxon>
        <taxon>Chromatiales</taxon>
        <taxon>Ectothiorhodospiraceae</taxon>
        <taxon>Ectothiorhodospira</taxon>
    </lineage>
</organism>
<dbReference type="STRING" id="867345.SAMN05421693_1234"/>
<name>A0A1H9EUH9_9GAMM</name>
<keyword evidence="2" id="KW-1185">Reference proteome</keyword>
<dbReference type="Gene3D" id="3.30.530.20">
    <property type="match status" value="1"/>
</dbReference>
<dbReference type="InterPro" id="IPR019587">
    <property type="entry name" value="Polyketide_cyclase/dehydratase"/>
</dbReference>
<evidence type="ECO:0000313" key="2">
    <source>
        <dbReference type="Proteomes" id="UP000199496"/>
    </source>
</evidence>
<dbReference type="EMBL" id="FOFO01000023">
    <property type="protein sequence ID" value="SEQ29292.1"/>
    <property type="molecule type" value="Genomic_DNA"/>
</dbReference>
<dbReference type="Proteomes" id="UP000199496">
    <property type="component" value="Unassembled WGS sequence"/>
</dbReference>
<gene>
    <name evidence="1" type="ORF">SAMN05421693_1234</name>
</gene>
<proteinExistence type="predicted"/>